<dbReference type="InterPro" id="IPR044299">
    <property type="entry name" value="GIS3/ZFP5/ZFP6"/>
</dbReference>
<dbReference type="PANTHER" id="PTHR46353">
    <property type="entry name" value="ZINC FINGER PROTEIN 5"/>
    <property type="match status" value="1"/>
</dbReference>
<sequence length="248" mass="26857">MDAATAADSPPLKLFGFNISDDNHINLPSDHHVDSDNNNNNTTSLQPVNDVVGQQKYECQYCFREFANSQALGGHQNAHKKERQLLKRAQMHANNNTSTVAAAAARNYALAAAMAANYSHASGGFMSPPQPQQPPHLLGLQAPESSSWYYMAGPQYSPTLLSQSGGRSAYLSRANSMPGRRVYEGEGNAFRALSDGVVYDNYRVLEDFDHDRDLTMNDSGLIISGDGGHRLDKGLGLDLHLGLGPANP</sequence>
<dbReference type="Gene3D" id="3.30.160.60">
    <property type="entry name" value="Classic Zinc Finger"/>
    <property type="match status" value="1"/>
</dbReference>
<dbReference type="GO" id="GO:0009740">
    <property type="term" value="P:gibberellic acid mediated signaling pathway"/>
    <property type="evidence" value="ECO:0007669"/>
    <property type="project" value="TreeGrafter"/>
</dbReference>
<keyword evidence="1" id="KW-0863">Zinc-finger</keyword>
<evidence type="ECO:0000256" key="2">
    <source>
        <dbReference type="SAM" id="MobiDB-lite"/>
    </source>
</evidence>
<dbReference type="SUPFAM" id="SSF57667">
    <property type="entry name" value="beta-beta-alpha zinc fingers"/>
    <property type="match status" value="1"/>
</dbReference>
<keyword evidence="1" id="KW-0862">Zinc</keyword>
<dbReference type="AlphaFoldDB" id="A0A7J6H827"/>
<dbReference type="InterPro" id="IPR013087">
    <property type="entry name" value="Znf_C2H2_type"/>
</dbReference>
<dbReference type="GO" id="GO:0000976">
    <property type="term" value="F:transcription cis-regulatory region binding"/>
    <property type="evidence" value="ECO:0007669"/>
    <property type="project" value="TreeGrafter"/>
</dbReference>
<reference evidence="4 5" key="1">
    <citation type="journal article" date="2020" name="bioRxiv">
        <title>Sequence and annotation of 42 cannabis genomes reveals extensive copy number variation in cannabinoid synthesis and pathogen resistance genes.</title>
        <authorList>
            <person name="Mckernan K.J."/>
            <person name="Helbert Y."/>
            <person name="Kane L.T."/>
            <person name="Ebling H."/>
            <person name="Zhang L."/>
            <person name="Liu B."/>
            <person name="Eaton Z."/>
            <person name="Mclaughlin S."/>
            <person name="Kingan S."/>
            <person name="Baybayan P."/>
            <person name="Concepcion G."/>
            <person name="Jordan M."/>
            <person name="Riva A."/>
            <person name="Barbazuk W."/>
            <person name="Harkins T."/>
        </authorList>
    </citation>
    <scope>NUCLEOTIDE SEQUENCE [LARGE SCALE GENOMIC DNA]</scope>
    <source>
        <strain evidence="5">cv. Jamaican Lion 4</strain>
        <tissue evidence="4">Leaf</tissue>
    </source>
</reference>
<protein>
    <recommendedName>
        <fullName evidence="3">C2H2-type domain-containing protein</fullName>
    </recommendedName>
</protein>
<evidence type="ECO:0000256" key="1">
    <source>
        <dbReference type="PROSITE-ProRule" id="PRU00042"/>
    </source>
</evidence>
<dbReference type="GO" id="GO:0003700">
    <property type="term" value="F:DNA-binding transcription factor activity"/>
    <property type="evidence" value="ECO:0007669"/>
    <property type="project" value="TreeGrafter"/>
</dbReference>
<dbReference type="EMBL" id="JAATIQ010000059">
    <property type="protein sequence ID" value="KAF4391443.1"/>
    <property type="molecule type" value="Genomic_DNA"/>
</dbReference>
<evidence type="ECO:0000259" key="3">
    <source>
        <dbReference type="PROSITE" id="PS50157"/>
    </source>
</evidence>
<comment type="caution">
    <text evidence="4">The sequence shown here is derived from an EMBL/GenBank/DDBJ whole genome shotgun (WGS) entry which is preliminary data.</text>
</comment>
<evidence type="ECO:0000313" key="5">
    <source>
        <dbReference type="Proteomes" id="UP000583929"/>
    </source>
</evidence>
<dbReference type="GO" id="GO:0008270">
    <property type="term" value="F:zinc ion binding"/>
    <property type="evidence" value="ECO:0007669"/>
    <property type="project" value="UniProtKB-KW"/>
</dbReference>
<organism evidence="4 5">
    <name type="scientific">Cannabis sativa</name>
    <name type="common">Hemp</name>
    <name type="synonym">Marijuana</name>
    <dbReference type="NCBI Taxonomy" id="3483"/>
    <lineage>
        <taxon>Eukaryota</taxon>
        <taxon>Viridiplantae</taxon>
        <taxon>Streptophyta</taxon>
        <taxon>Embryophyta</taxon>
        <taxon>Tracheophyta</taxon>
        <taxon>Spermatophyta</taxon>
        <taxon>Magnoliopsida</taxon>
        <taxon>eudicotyledons</taxon>
        <taxon>Gunneridae</taxon>
        <taxon>Pentapetalae</taxon>
        <taxon>rosids</taxon>
        <taxon>fabids</taxon>
        <taxon>Rosales</taxon>
        <taxon>Cannabaceae</taxon>
        <taxon>Cannabis</taxon>
    </lineage>
</organism>
<dbReference type="PROSITE" id="PS00028">
    <property type="entry name" value="ZINC_FINGER_C2H2_1"/>
    <property type="match status" value="1"/>
</dbReference>
<feature type="domain" description="C2H2-type" evidence="3">
    <location>
        <begin position="57"/>
        <end position="84"/>
    </location>
</feature>
<name>A0A7J6H827_CANSA</name>
<dbReference type="PROSITE" id="PS50157">
    <property type="entry name" value="ZINC_FINGER_C2H2_2"/>
    <property type="match status" value="1"/>
</dbReference>
<dbReference type="InterPro" id="IPR036236">
    <property type="entry name" value="Znf_C2H2_sf"/>
</dbReference>
<proteinExistence type="predicted"/>
<dbReference type="GO" id="GO:0010090">
    <property type="term" value="P:trichome morphogenesis"/>
    <property type="evidence" value="ECO:0007669"/>
    <property type="project" value="InterPro"/>
</dbReference>
<dbReference type="Proteomes" id="UP000583929">
    <property type="component" value="Unassembled WGS sequence"/>
</dbReference>
<dbReference type="GO" id="GO:0009736">
    <property type="term" value="P:cytokinin-activated signaling pathway"/>
    <property type="evidence" value="ECO:0007669"/>
    <property type="project" value="TreeGrafter"/>
</dbReference>
<keyword evidence="1" id="KW-0479">Metal-binding</keyword>
<feature type="region of interest" description="Disordered" evidence="2">
    <location>
        <begin position="27"/>
        <end position="46"/>
    </location>
</feature>
<accession>A0A7J6H827</accession>
<dbReference type="GO" id="GO:0005634">
    <property type="term" value="C:nucleus"/>
    <property type="evidence" value="ECO:0007669"/>
    <property type="project" value="TreeGrafter"/>
</dbReference>
<gene>
    <name evidence="4" type="ORF">G4B88_005514</name>
</gene>
<evidence type="ECO:0000313" key="4">
    <source>
        <dbReference type="EMBL" id="KAF4391443.1"/>
    </source>
</evidence>
<dbReference type="PANTHER" id="PTHR46353:SF23">
    <property type="entry name" value="C2H2 ZINC FINGER-CONTAINING PROTEIN-RELATED"/>
    <property type="match status" value="1"/>
</dbReference>
<keyword evidence="5" id="KW-1185">Reference proteome</keyword>